<feature type="chain" id="PRO_5046164729" evidence="2">
    <location>
        <begin position="33"/>
        <end position="363"/>
    </location>
</feature>
<organism evidence="4 5">
    <name type="scientific">Marinactinospora rubrisoli</name>
    <dbReference type="NCBI Taxonomy" id="2715399"/>
    <lineage>
        <taxon>Bacteria</taxon>
        <taxon>Bacillati</taxon>
        <taxon>Actinomycetota</taxon>
        <taxon>Actinomycetes</taxon>
        <taxon>Streptosporangiales</taxon>
        <taxon>Nocardiopsidaceae</taxon>
        <taxon>Marinactinospora</taxon>
    </lineage>
</organism>
<feature type="compositionally biased region" description="Low complexity" evidence="1">
    <location>
        <begin position="40"/>
        <end position="49"/>
    </location>
</feature>
<dbReference type="PANTHER" id="PTHR43265:SF1">
    <property type="entry name" value="ESTERASE ESTD"/>
    <property type="match status" value="1"/>
</dbReference>
<evidence type="ECO:0000259" key="3">
    <source>
        <dbReference type="Pfam" id="PF12697"/>
    </source>
</evidence>
<keyword evidence="2" id="KW-0732">Signal</keyword>
<dbReference type="EMBL" id="JBHTBH010000010">
    <property type="protein sequence ID" value="MFC7330066.1"/>
    <property type="molecule type" value="Genomic_DNA"/>
</dbReference>
<reference evidence="5" key="1">
    <citation type="journal article" date="2019" name="Int. J. Syst. Evol. Microbiol.">
        <title>The Global Catalogue of Microorganisms (GCM) 10K type strain sequencing project: providing services to taxonomists for standard genome sequencing and annotation.</title>
        <authorList>
            <consortium name="The Broad Institute Genomics Platform"/>
            <consortium name="The Broad Institute Genome Sequencing Center for Infectious Disease"/>
            <person name="Wu L."/>
            <person name="Ma J."/>
        </authorList>
    </citation>
    <scope>NUCLEOTIDE SEQUENCE [LARGE SCALE GENOMIC DNA]</scope>
    <source>
        <strain evidence="5">CGMCC 4.7382</strain>
    </source>
</reference>
<feature type="domain" description="AB hydrolase-1" evidence="3">
    <location>
        <begin position="111"/>
        <end position="340"/>
    </location>
</feature>
<name>A0ABW2KLH0_9ACTN</name>
<evidence type="ECO:0000313" key="5">
    <source>
        <dbReference type="Proteomes" id="UP001596540"/>
    </source>
</evidence>
<comment type="caution">
    <text evidence="4">The sequence shown here is derived from an EMBL/GenBank/DDBJ whole genome shotgun (WGS) entry which is preliminary data.</text>
</comment>
<dbReference type="PANTHER" id="PTHR43265">
    <property type="entry name" value="ESTERASE ESTD"/>
    <property type="match status" value="1"/>
</dbReference>
<evidence type="ECO:0000256" key="2">
    <source>
        <dbReference type="SAM" id="SignalP"/>
    </source>
</evidence>
<dbReference type="EC" id="3.4.-.-" evidence="4"/>
<dbReference type="PROSITE" id="PS51257">
    <property type="entry name" value="PROKAR_LIPOPROTEIN"/>
    <property type="match status" value="1"/>
</dbReference>
<dbReference type="InterPro" id="IPR029058">
    <property type="entry name" value="AB_hydrolase_fold"/>
</dbReference>
<dbReference type="Pfam" id="PF12697">
    <property type="entry name" value="Abhydrolase_6"/>
    <property type="match status" value="1"/>
</dbReference>
<evidence type="ECO:0000256" key="1">
    <source>
        <dbReference type="SAM" id="MobiDB-lite"/>
    </source>
</evidence>
<sequence>MSSSPLRAAVRGGCALLTGGALVLATACGPPAAPEPPATAPSASPGTTPVERSVTFDGAGDTVHGTVALPPGTSGPVPGALIISGSGPTDRDGNSPARPDADTNANFARVLAAAGVASLRYDKLGSGETGLGGREAAEPVGYDVFEDQMAAAYAELLDQPEVDPERILVLGHSEGSLFALRAPQVVSGPPPAALVLAAPVGARYLDLLDRQVTEQVRDGEGSGALDAAAATTVLSDTRLAIARLRAGRPLPDDLAPELAPLFGPATSAFLRRIDAMDPVDLARDLPDGTRTLVLWGTADAQVTAAEVDRLMTGLPDGERVDLPGADHVFRRYDDSPGATALDAERPFAPDAAPALEEFLGTVW</sequence>
<dbReference type="GO" id="GO:0016787">
    <property type="term" value="F:hydrolase activity"/>
    <property type="evidence" value="ECO:0007669"/>
    <property type="project" value="UniProtKB-KW"/>
</dbReference>
<evidence type="ECO:0000313" key="4">
    <source>
        <dbReference type="EMBL" id="MFC7330066.1"/>
    </source>
</evidence>
<dbReference type="Proteomes" id="UP001596540">
    <property type="component" value="Unassembled WGS sequence"/>
</dbReference>
<dbReference type="InterPro" id="IPR053145">
    <property type="entry name" value="AB_hydrolase_Est10"/>
</dbReference>
<keyword evidence="4" id="KW-0378">Hydrolase</keyword>
<keyword evidence="5" id="KW-1185">Reference proteome</keyword>
<protein>
    <submittedName>
        <fullName evidence="4">Alpha/beta hydrolase family protein</fullName>
        <ecNumber evidence="4">3.4.-.-</ecNumber>
    </submittedName>
</protein>
<dbReference type="Gene3D" id="3.40.50.1820">
    <property type="entry name" value="alpha/beta hydrolase"/>
    <property type="match status" value="1"/>
</dbReference>
<dbReference type="RefSeq" id="WP_379872712.1">
    <property type="nucleotide sequence ID" value="NZ_JBHTBH010000010.1"/>
</dbReference>
<feature type="signal peptide" evidence="2">
    <location>
        <begin position="1"/>
        <end position="32"/>
    </location>
</feature>
<gene>
    <name evidence="4" type="ORF">ACFQRF_20255</name>
</gene>
<dbReference type="SUPFAM" id="SSF53474">
    <property type="entry name" value="alpha/beta-Hydrolases"/>
    <property type="match status" value="1"/>
</dbReference>
<proteinExistence type="predicted"/>
<accession>A0ABW2KLH0</accession>
<dbReference type="InterPro" id="IPR000073">
    <property type="entry name" value="AB_hydrolase_1"/>
</dbReference>
<feature type="region of interest" description="Disordered" evidence="1">
    <location>
        <begin position="32"/>
        <end position="102"/>
    </location>
</feature>